<protein>
    <submittedName>
        <fullName evidence="1">Uncharacterized protein</fullName>
    </submittedName>
</protein>
<accession>A0A645GIJ3</accession>
<proteinExistence type="predicted"/>
<comment type="caution">
    <text evidence="1">The sequence shown here is derived from an EMBL/GenBank/DDBJ whole genome shotgun (WGS) entry which is preliminary data.</text>
</comment>
<dbReference type="EMBL" id="VSSQ01075320">
    <property type="protein sequence ID" value="MPN25950.1"/>
    <property type="molecule type" value="Genomic_DNA"/>
</dbReference>
<sequence length="45" mass="5142">MHPKENYLLTTATFRLRKIQAISLHKLFAVGRTLNGEMLKTAISK</sequence>
<name>A0A645GIJ3_9ZZZZ</name>
<organism evidence="1">
    <name type="scientific">bioreactor metagenome</name>
    <dbReference type="NCBI Taxonomy" id="1076179"/>
    <lineage>
        <taxon>unclassified sequences</taxon>
        <taxon>metagenomes</taxon>
        <taxon>ecological metagenomes</taxon>
    </lineage>
</organism>
<reference evidence="1" key="1">
    <citation type="submission" date="2019-08" db="EMBL/GenBank/DDBJ databases">
        <authorList>
            <person name="Kucharzyk K."/>
            <person name="Murdoch R.W."/>
            <person name="Higgins S."/>
            <person name="Loffler F."/>
        </authorList>
    </citation>
    <scope>NUCLEOTIDE SEQUENCE</scope>
</reference>
<gene>
    <name evidence="1" type="ORF">SDC9_173371</name>
</gene>
<evidence type="ECO:0000313" key="1">
    <source>
        <dbReference type="EMBL" id="MPN25950.1"/>
    </source>
</evidence>
<dbReference type="AlphaFoldDB" id="A0A645GIJ3"/>